<dbReference type="Proteomes" id="UP000194139">
    <property type="component" value="Chromosome"/>
</dbReference>
<reference evidence="1 2" key="1">
    <citation type="submission" date="2017-05" db="EMBL/GenBank/DDBJ databases">
        <title>Complete and WGS of Bordetella genogroups.</title>
        <authorList>
            <person name="Spilker T."/>
            <person name="LiPuma J."/>
        </authorList>
    </citation>
    <scope>NUCLEOTIDE SEQUENCE [LARGE SCALE GENOMIC DNA]</scope>
    <source>
        <strain evidence="1 2">AU17164</strain>
    </source>
</reference>
<dbReference type="RefSeq" id="WP_086072103.1">
    <property type="nucleotide sequence ID" value="NZ_CP021109.1"/>
</dbReference>
<evidence type="ECO:0000313" key="2">
    <source>
        <dbReference type="Proteomes" id="UP000194139"/>
    </source>
</evidence>
<accession>A0A1W6YYT0</accession>
<dbReference type="AlphaFoldDB" id="A0A1W6YYT0"/>
<gene>
    <name evidence="1" type="ORF">CAL13_08685</name>
</gene>
<organism evidence="1 2">
    <name type="scientific">Bordetella genomosp. 9</name>
    <dbReference type="NCBI Taxonomy" id="1416803"/>
    <lineage>
        <taxon>Bacteria</taxon>
        <taxon>Pseudomonadati</taxon>
        <taxon>Pseudomonadota</taxon>
        <taxon>Betaproteobacteria</taxon>
        <taxon>Burkholderiales</taxon>
        <taxon>Alcaligenaceae</taxon>
        <taxon>Bordetella</taxon>
    </lineage>
</organism>
<protein>
    <recommendedName>
        <fullName evidence="3">DUF551 domain-containing protein</fullName>
    </recommendedName>
</protein>
<keyword evidence="2" id="KW-1185">Reference proteome</keyword>
<name>A0A1W6YYT0_9BORD</name>
<sequence>MTTQNHTTSPSPEKLLAIARHLTEDSDGIEQSLCDEVAAWLEKVAAQPQQPAGWRDIETAPRDGTPLMLFARHINAEASTRVVGYWLDQTGWIAQCYMGQTHARLVPSLWQPLPPFPGAHPSQQEDDVRDAALRERVRDAIAAAIGGSAYDCGRVWSAWSVGTMGEDDFFPIVDQDERLDEITDAAIAAMSDSAGEGGKNGN</sequence>
<dbReference type="EMBL" id="CP021109">
    <property type="protein sequence ID" value="ARP86265.1"/>
    <property type="molecule type" value="Genomic_DNA"/>
</dbReference>
<proteinExistence type="predicted"/>
<evidence type="ECO:0000313" key="1">
    <source>
        <dbReference type="EMBL" id="ARP86265.1"/>
    </source>
</evidence>
<evidence type="ECO:0008006" key="3">
    <source>
        <dbReference type="Google" id="ProtNLM"/>
    </source>
</evidence>